<organism evidence="2 3">
    <name type="scientific">Vibrio parahaemolyticus</name>
    <dbReference type="NCBI Taxonomy" id="670"/>
    <lineage>
        <taxon>Bacteria</taxon>
        <taxon>Pseudomonadati</taxon>
        <taxon>Pseudomonadota</taxon>
        <taxon>Gammaproteobacteria</taxon>
        <taxon>Vibrionales</taxon>
        <taxon>Vibrionaceae</taxon>
        <taxon>Vibrio</taxon>
    </lineage>
</organism>
<dbReference type="InterPro" id="IPR046524">
    <property type="entry name" value="DUF6701"/>
</dbReference>
<dbReference type="AlphaFoldDB" id="A0A227IL92"/>
<evidence type="ECO:0000313" key="3">
    <source>
        <dbReference type="Proteomes" id="UP000214596"/>
    </source>
</evidence>
<accession>A0A227IL92</accession>
<proteinExistence type="predicted"/>
<dbReference type="Pfam" id="PF20419">
    <property type="entry name" value="DUF6701"/>
    <property type="match status" value="1"/>
</dbReference>
<reference evidence="2 3" key="1">
    <citation type="journal article" date="2017" name="Appl. Environ. Microbiol.">
        <title>Parallel evolution of two clades of a major Atlantic endemic Vibrio parahaemolyticus pathogen lineage by independent acquisition of related pathogenicity islands.</title>
        <authorList>
            <person name="Xu F."/>
            <person name="Gonzalez-Escalona N."/>
            <person name="Drees K.P."/>
            <person name="Sebra R.P."/>
            <person name="Cooper V.S."/>
            <person name="Jones S.H."/>
            <person name="Whistler C.A."/>
        </authorList>
    </citation>
    <scope>NUCLEOTIDE SEQUENCE [LARGE SCALE GENOMIC DNA]</scope>
    <source>
        <strain evidence="2 3">MAVP-3</strain>
    </source>
</reference>
<feature type="domain" description="DUF6701" evidence="1">
    <location>
        <begin position="10"/>
        <end position="66"/>
    </location>
</feature>
<evidence type="ECO:0000313" key="2">
    <source>
        <dbReference type="EMBL" id="OXE23671.1"/>
    </source>
</evidence>
<feature type="non-terminal residue" evidence="2">
    <location>
        <position position="1"/>
    </location>
</feature>
<gene>
    <name evidence="2" type="ORF">CA163_37660</name>
</gene>
<name>A0A227IL92_VIBPH</name>
<evidence type="ECO:0000259" key="1">
    <source>
        <dbReference type="Pfam" id="PF20419"/>
    </source>
</evidence>
<dbReference type="EMBL" id="NIXT01005169">
    <property type="protein sequence ID" value="OXE23671.1"/>
    <property type="molecule type" value="Genomic_DNA"/>
</dbReference>
<sequence>TNDIIASQIDAAREQIQFSLNLDHSGNQLPWLKYDWETSTPEEENPPTIVTFGIHRGNDRIIYRGEPNMLGLN</sequence>
<protein>
    <recommendedName>
        <fullName evidence="1">DUF6701 domain-containing protein</fullName>
    </recommendedName>
</protein>
<dbReference type="Proteomes" id="UP000214596">
    <property type="component" value="Unassembled WGS sequence"/>
</dbReference>
<comment type="caution">
    <text evidence="2">The sequence shown here is derived from an EMBL/GenBank/DDBJ whole genome shotgun (WGS) entry which is preliminary data.</text>
</comment>